<organism evidence="5 6">
    <name type="scientific">Romanomermis culicivorax</name>
    <name type="common">Nematode worm</name>
    <dbReference type="NCBI Taxonomy" id="13658"/>
    <lineage>
        <taxon>Eukaryota</taxon>
        <taxon>Metazoa</taxon>
        <taxon>Ecdysozoa</taxon>
        <taxon>Nematoda</taxon>
        <taxon>Enoplea</taxon>
        <taxon>Dorylaimia</taxon>
        <taxon>Mermithida</taxon>
        <taxon>Mermithoidea</taxon>
        <taxon>Mermithidae</taxon>
        <taxon>Romanomermis</taxon>
    </lineage>
</organism>
<evidence type="ECO:0000256" key="1">
    <source>
        <dbReference type="ARBA" id="ARBA00005005"/>
    </source>
</evidence>
<evidence type="ECO:0000256" key="3">
    <source>
        <dbReference type="ARBA" id="ARBA00048999"/>
    </source>
</evidence>
<dbReference type="GO" id="GO:0016747">
    <property type="term" value="F:acyltransferase activity, transferring groups other than amino-acyl groups"/>
    <property type="evidence" value="ECO:0007669"/>
    <property type="project" value="UniProtKB-ARBA"/>
</dbReference>
<sequence>MPKECTGVGKQFLQMKLPKPPVPELSQTLRKYLEYAQVITTSEIDFNKTKQFVEDFAKNEGPIMQHKLIEMSMEDNNWRVYVFQMSQLRKGVFIQREDAFVIDTVVQGELQPREKIAECVFNVLSENENYPHPHIALLTAVHRNKGAIAWTQLLLARAQITLVKLVPCIIFILMSTF</sequence>
<dbReference type="InterPro" id="IPR039551">
    <property type="entry name" value="Cho/carn_acyl_trans"/>
</dbReference>
<reference evidence="6" key="1">
    <citation type="submission" date="2022-11" db="UniProtKB">
        <authorList>
            <consortium name="WormBaseParasite"/>
        </authorList>
    </citation>
    <scope>IDENTIFICATION</scope>
</reference>
<dbReference type="InterPro" id="IPR000542">
    <property type="entry name" value="Carn_acyl_trans"/>
</dbReference>
<evidence type="ECO:0000313" key="6">
    <source>
        <dbReference type="WBParaSite" id="nRc.2.0.1.t26714-RA"/>
    </source>
</evidence>
<dbReference type="AlphaFoldDB" id="A0A915JKJ3"/>
<proteinExistence type="predicted"/>
<dbReference type="PANTHER" id="PTHR22589:SF103">
    <property type="entry name" value="CARNITINE O-ACETYL-TRANSFERASE, ISOFORM A-RELATED"/>
    <property type="match status" value="1"/>
</dbReference>
<keyword evidence="2" id="KW-0012">Acyltransferase</keyword>
<dbReference type="InterPro" id="IPR042572">
    <property type="entry name" value="Carn_acyl_trans_N"/>
</dbReference>
<name>A0A915JKJ3_ROMCU</name>
<dbReference type="Proteomes" id="UP000887565">
    <property type="component" value="Unplaced"/>
</dbReference>
<dbReference type="PANTHER" id="PTHR22589">
    <property type="entry name" value="CARNITINE O-ACYLTRANSFERASE"/>
    <property type="match status" value="1"/>
</dbReference>
<dbReference type="PROSITE" id="PS00439">
    <property type="entry name" value="ACYLTRANSF_C_1"/>
    <property type="match status" value="1"/>
</dbReference>
<evidence type="ECO:0000259" key="4">
    <source>
        <dbReference type="Pfam" id="PF00755"/>
    </source>
</evidence>
<dbReference type="SUPFAM" id="SSF52777">
    <property type="entry name" value="CoA-dependent acyltransferases"/>
    <property type="match status" value="1"/>
</dbReference>
<comment type="catalytic activity">
    <reaction evidence="3">
        <text>4,8-dimethylnonanoyl-CoA + (R)-carnitine = O-4,8-dimethylnonanoyl-(R)-carnitine + CoA</text>
        <dbReference type="Rhea" id="RHEA:44860"/>
        <dbReference type="ChEBI" id="CHEBI:16347"/>
        <dbReference type="ChEBI" id="CHEBI:57287"/>
        <dbReference type="ChEBI" id="CHEBI:77061"/>
        <dbReference type="ChEBI" id="CHEBI:84654"/>
    </reaction>
</comment>
<dbReference type="Pfam" id="PF00755">
    <property type="entry name" value="Carn_acyltransf"/>
    <property type="match status" value="1"/>
</dbReference>
<comment type="pathway">
    <text evidence="1">Lipid metabolism; fatty acid beta-oxidation.</text>
</comment>
<evidence type="ECO:0000256" key="2">
    <source>
        <dbReference type="ARBA" id="ARBA00023315"/>
    </source>
</evidence>
<evidence type="ECO:0000313" key="5">
    <source>
        <dbReference type="Proteomes" id="UP000887565"/>
    </source>
</evidence>
<keyword evidence="2" id="KW-0808">Transferase</keyword>
<dbReference type="WBParaSite" id="nRc.2.0.1.t26714-RA">
    <property type="protein sequence ID" value="nRc.2.0.1.t26714-RA"/>
    <property type="gene ID" value="nRc.2.0.1.g26714"/>
</dbReference>
<keyword evidence="5" id="KW-1185">Reference proteome</keyword>
<feature type="domain" description="Choline/carnitine acyltransferase" evidence="4">
    <location>
        <begin position="21"/>
        <end position="78"/>
    </location>
</feature>
<protein>
    <submittedName>
        <fullName evidence="6">Choline/carnitine acyltransferase domain-containing protein</fullName>
    </submittedName>
</protein>
<dbReference type="Gene3D" id="1.10.275.20">
    <property type="entry name" value="Choline/Carnitine o-acyltransferase"/>
    <property type="match status" value="1"/>
</dbReference>
<accession>A0A915JKJ3</accession>